<dbReference type="InterPro" id="IPR000086">
    <property type="entry name" value="NUDIX_hydrolase_dom"/>
</dbReference>
<dbReference type="Gene3D" id="3.90.79.10">
    <property type="entry name" value="Nucleoside Triphosphate Pyrophosphohydrolase"/>
    <property type="match status" value="1"/>
</dbReference>
<accession>A0AAW0BX61</accession>
<evidence type="ECO:0000256" key="4">
    <source>
        <dbReference type="ARBA" id="ARBA00022801"/>
    </source>
</evidence>
<keyword evidence="5" id="KW-0460">Magnesium</keyword>
<keyword evidence="3" id="KW-0479">Metal-binding</keyword>
<evidence type="ECO:0000256" key="2">
    <source>
        <dbReference type="ARBA" id="ARBA00001946"/>
    </source>
</evidence>
<dbReference type="InterPro" id="IPR045121">
    <property type="entry name" value="CoAse"/>
</dbReference>
<dbReference type="Proteomes" id="UP001362999">
    <property type="component" value="Unassembled WGS sequence"/>
</dbReference>
<evidence type="ECO:0000313" key="9">
    <source>
        <dbReference type="EMBL" id="KAK7031396.1"/>
    </source>
</evidence>
<dbReference type="GO" id="GO:0015938">
    <property type="term" value="P:coenzyme A catabolic process"/>
    <property type="evidence" value="ECO:0007669"/>
    <property type="project" value="TreeGrafter"/>
</dbReference>
<dbReference type="EMBL" id="JAWWNJ010000024">
    <property type="protein sequence ID" value="KAK7031396.1"/>
    <property type="molecule type" value="Genomic_DNA"/>
</dbReference>
<dbReference type="PANTHER" id="PTHR12992:SF24">
    <property type="entry name" value="PEROXISOMAL COENZYME A DIPHOSPHATASE NUDT7"/>
    <property type="match status" value="1"/>
</dbReference>
<feature type="domain" description="Nudix hydrolase" evidence="8">
    <location>
        <begin position="78"/>
        <end position="239"/>
    </location>
</feature>
<reference evidence="9 10" key="1">
    <citation type="journal article" date="2024" name="J Genomics">
        <title>Draft genome sequencing and assembly of Favolaschia claudopus CIRM-BRFM 2984 isolated from oak limbs.</title>
        <authorList>
            <person name="Navarro D."/>
            <person name="Drula E."/>
            <person name="Chaduli D."/>
            <person name="Cazenave R."/>
            <person name="Ahrendt S."/>
            <person name="Wang J."/>
            <person name="Lipzen A."/>
            <person name="Daum C."/>
            <person name="Barry K."/>
            <person name="Grigoriev I.V."/>
            <person name="Favel A."/>
            <person name="Rosso M.N."/>
            <person name="Martin F."/>
        </authorList>
    </citation>
    <scope>NUCLEOTIDE SEQUENCE [LARGE SCALE GENOMIC DNA]</scope>
    <source>
        <strain evidence="9 10">CIRM-BRFM 2984</strain>
    </source>
</reference>
<dbReference type="CDD" id="cd03426">
    <property type="entry name" value="NUDIX_CoAse_Nudt7"/>
    <property type="match status" value="1"/>
</dbReference>
<evidence type="ECO:0000256" key="3">
    <source>
        <dbReference type="ARBA" id="ARBA00022723"/>
    </source>
</evidence>
<feature type="compositionally biased region" description="Polar residues" evidence="7">
    <location>
        <begin position="1"/>
        <end position="11"/>
    </location>
</feature>
<sequence length="301" mass="33620">MKMQDLSSQIKNTRRESPRQYDDGFAVSRASLSQLARLNWTSPVYSKPFTRSTLKAIQNVLAEDSAHLELPEWDSIDKKRSAAVLIPFCNVLEKPGILLQVRARALRSHSGEVSFPGGRVDELLDSSLLDTAFRETSEEMNISVDRLELLGSVGPPERSLHGHTVWPFVGFVHANANTNRLSADSDEPLPSIDLSAMKRTVSQDEVAAIFHLPLMELASPSRRRRYLFRNERPYWAVEVSDLVTAEDGSQFISSSVEESMEDEVGSGREGRLEVWGLTGWYLGLLSDKLDMLNTLESGADL</sequence>
<organism evidence="9 10">
    <name type="scientific">Favolaschia claudopus</name>
    <dbReference type="NCBI Taxonomy" id="2862362"/>
    <lineage>
        <taxon>Eukaryota</taxon>
        <taxon>Fungi</taxon>
        <taxon>Dikarya</taxon>
        <taxon>Basidiomycota</taxon>
        <taxon>Agaricomycotina</taxon>
        <taxon>Agaricomycetes</taxon>
        <taxon>Agaricomycetidae</taxon>
        <taxon>Agaricales</taxon>
        <taxon>Marasmiineae</taxon>
        <taxon>Mycenaceae</taxon>
        <taxon>Favolaschia</taxon>
    </lineage>
</organism>
<dbReference type="GO" id="GO:0010945">
    <property type="term" value="F:coenzyme A diphosphatase activity"/>
    <property type="evidence" value="ECO:0007669"/>
    <property type="project" value="InterPro"/>
</dbReference>
<evidence type="ECO:0000256" key="6">
    <source>
        <dbReference type="ARBA" id="ARBA00023211"/>
    </source>
</evidence>
<dbReference type="InterPro" id="IPR015797">
    <property type="entry name" value="NUDIX_hydrolase-like_dom_sf"/>
</dbReference>
<evidence type="ECO:0000259" key="8">
    <source>
        <dbReference type="PROSITE" id="PS51462"/>
    </source>
</evidence>
<evidence type="ECO:0000256" key="1">
    <source>
        <dbReference type="ARBA" id="ARBA00001936"/>
    </source>
</evidence>
<comment type="caution">
    <text evidence="9">The sequence shown here is derived from an EMBL/GenBank/DDBJ whole genome shotgun (WGS) entry which is preliminary data.</text>
</comment>
<dbReference type="Pfam" id="PF00293">
    <property type="entry name" value="NUDIX"/>
    <property type="match status" value="1"/>
</dbReference>
<comment type="cofactor">
    <cofactor evidence="2">
        <name>Mg(2+)</name>
        <dbReference type="ChEBI" id="CHEBI:18420"/>
    </cofactor>
</comment>
<keyword evidence="10" id="KW-1185">Reference proteome</keyword>
<evidence type="ECO:0000256" key="5">
    <source>
        <dbReference type="ARBA" id="ARBA00022842"/>
    </source>
</evidence>
<keyword evidence="6" id="KW-0464">Manganese</keyword>
<dbReference type="GO" id="GO:0046872">
    <property type="term" value="F:metal ion binding"/>
    <property type="evidence" value="ECO:0007669"/>
    <property type="project" value="UniProtKB-KW"/>
</dbReference>
<dbReference type="AlphaFoldDB" id="A0AAW0BX61"/>
<keyword evidence="4" id="KW-0378">Hydrolase</keyword>
<dbReference type="PROSITE" id="PS51462">
    <property type="entry name" value="NUDIX"/>
    <property type="match status" value="1"/>
</dbReference>
<dbReference type="SUPFAM" id="SSF55811">
    <property type="entry name" value="Nudix"/>
    <property type="match status" value="1"/>
</dbReference>
<evidence type="ECO:0000256" key="7">
    <source>
        <dbReference type="SAM" id="MobiDB-lite"/>
    </source>
</evidence>
<comment type="cofactor">
    <cofactor evidence="1">
        <name>Mn(2+)</name>
        <dbReference type="ChEBI" id="CHEBI:29035"/>
    </cofactor>
</comment>
<name>A0AAW0BX61_9AGAR</name>
<protein>
    <recommendedName>
        <fullName evidence="8">Nudix hydrolase domain-containing protein</fullName>
    </recommendedName>
</protein>
<evidence type="ECO:0000313" key="10">
    <source>
        <dbReference type="Proteomes" id="UP001362999"/>
    </source>
</evidence>
<feature type="region of interest" description="Disordered" evidence="7">
    <location>
        <begin position="1"/>
        <end position="21"/>
    </location>
</feature>
<gene>
    <name evidence="9" type="ORF">R3P38DRAFT_2923328</name>
</gene>
<proteinExistence type="predicted"/>
<dbReference type="PANTHER" id="PTHR12992">
    <property type="entry name" value="NUDIX HYDROLASE"/>
    <property type="match status" value="1"/>
</dbReference>